<dbReference type="OrthoDB" id="273010at2759"/>
<dbReference type="PANTHER" id="PTHR40620:SF1">
    <property type="entry name" value="RESISTANCE PROTEIN CRD2, PUTATIVE (AFU_ORTHOLOGUE AFUA_4G04318)-RELATED"/>
    <property type="match status" value="1"/>
</dbReference>
<reference evidence="2 3" key="1">
    <citation type="submission" date="2018-06" db="EMBL/GenBank/DDBJ databases">
        <title>Whole genome sequencing of Candida tropicalis (genome annotated by CSBL at Korea University).</title>
        <authorList>
            <person name="Ahn J."/>
        </authorList>
    </citation>
    <scope>NUCLEOTIDE SEQUENCE [LARGE SCALE GENOMIC DNA]</scope>
    <source>
        <strain evidence="2 3">ATCC 20962</strain>
    </source>
</reference>
<keyword evidence="3" id="KW-1185">Reference proteome</keyword>
<evidence type="ECO:0000259" key="1">
    <source>
        <dbReference type="Pfam" id="PF25277"/>
    </source>
</evidence>
<protein>
    <recommendedName>
        <fullName evidence="1">DUF7871 domain-containing protein</fullName>
    </recommendedName>
</protein>
<dbReference type="AlphaFoldDB" id="A0A367XZ17"/>
<proteinExistence type="predicted"/>
<dbReference type="InterPro" id="IPR057193">
    <property type="entry name" value="DUF7871"/>
</dbReference>
<dbReference type="PANTHER" id="PTHR40620">
    <property type="entry name" value="RESISTANCE PROTEIN CRD2, PUTATIVE (AFU_ORTHOLOGUE AFUA_4G04318)-RELATED"/>
    <property type="match status" value="1"/>
</dbReference>
<gene>
    <name evidence="2" type="ORF">Cantr_07056</name>
</gene>
<organism evidence="2 3">
    <name type="scientific">Candida viswanathii</name>
    <dbReference type="NCBI Taxonomy" id="5486"/>
    <lineage>
        <taxon>Eukaryota</taxon>
        <taxon>Fungi</taxon>
        <taxon>Dikarya</taxon>
        <taxon>Ascomycota</taxon>
        <taxon>Saccharomycotina</taxon>
        <taxon>Pichiomycetes</taxon>
        <taxon>Debaryomycetaceae</taxon>
        <taxon>Candida/Lodderomyces clade</taxon>
        <taxon>Candida</taxon>
    </lineage>
</organism>
<comment type="caution">
    <text evidence="2">The sequence shown here is derived from an EMBL/GenBank/DDBJ whole genome shotgun (WGS) entry which is preliminary data.</text>
</comment>
<name>A0A367XZ17_9ASCO</name>
<evidence type="ECO:0000313" key="3">
    <source>
        <dbReference type="Proteomes" id="UP000253472"/>
    </source>
</evidence>
<dbReference type="Pfam" id="PF25277">
    <property type="entry name" value="DUF7871"/>
    <property type="match status" value="1"/>
</dbReference>
<sequence length="76" mass="7912">MACSSSHCVCAKKSTCSCGARPAMKCNCSRAKTENAVPTAKNACACGKRTKTTCTCGMNASCDGTRDGEVDFTNFK</sequence>
<evidence type="ECO:0000313" key="2">
    <source>
        <dbReference type="EMBL" id="RCK58876.1"/>
    </source>
</evidence>
<dbReference type="Proteomes" id="UP000253472">
    <property type="component" value="Unassembled WGS sequence"/>
</dbReference>
<dbReference type="EMBL" id="QLNQ01000027">
    <property type="protein sequence ID" value="RCK58876.1"/>
    <property type="molecule type" value="Genomic_DNA"/>
</dbReference>
<feature type="domain" description="DUF7871" evidence="1">
    <location>
        <begin position="16"/>
        <end position="74"/>
    </location>
</feature>
<accession>A0A367XZ17</accession>